<keyword evidence="2" id="KW-0813">Transport</keyword>
<feature type="domain" description="ABC transmembrane type-1" evidence="8">
    <location>
        <begin position="1"/>
        <end position="107"/>
    </location>
</feature>
<sequence>VLLRFVRNSMLEVMNLDFIRTARAKGASEATVIKRHAGRNSLNVTITILGLTFAFFIGGFPIIEEVFQLNGVGRILALSAQQPYDFGLIFGTTILFTMIVVSANIIVDVVYAFLDPRVRLG</sequence>
<keyword evidence="6 7" id="KW-0472">Membrane</keyword>
<keyword evidence="4 7" id="KW-0812">Transmembrane</keyword>
<dbReference type="PANTHER" id="PTHR30465">
    <property type="entry name" value="INNER MEMBRANE ABC TRANSPORTER"/>
    <property type="match status" value="1"/>
</dbReference>
<dbReference type="Gene3D" id="1.10.3720.10">
    <property type="entry name" value="MetI-like"/>
    <property type="match status" value="1"/>
</dbReference>
<reference evidence="9" key="2">
    <citation type="journal article" date="2014" name="ISME J.">
        <title>Microbial stratification in low pH oxic and suboxic macroscopic growths along an acid mine drainage.</title>
        <authorList>
            <person name="Mendez-Garcia C."/>
            <person name="Mesa V."/>
            <person name="Sprenger R.R."/>
            <person name="Richter M."/>
            <person name="Diez M.S."/>
            <person name="Solano J."/>
            <person name="Bargiela R."/>
            <person name="Golyshina O.V."/>
            <person name="Manteca A."/>
            <person name="Ramos J.L."/>
            <person name="Gallego J.R."/>
            <person name="Llorente I."/>
            <person name="Martins Dos Santos V.A."/>
            <person name="Jensen O.N."/>
            <person name="Pelaez A.I."/>
            <person name="Sanchez J."/>
            <person name="Ferrer M."/>
        </authorList>
    </citation>
    <scope>NUCLEOTIDE SEQUENCE</scope>
</reference>
<evidence type="ECO:0000256" key="4">
    <source>
        <dbReference type="ARBA" id="ARBA00022692"/>
    </source>
</evidence>
<evidence type="ECO:0000256" key="3">
    <source>
        <dbReference type="ARBA" id="ARBA00022475"/>
    </source>
</evidence>
<feature type="transmembrane region" description="Helical" evidence="7">
    <location>
        <begin position="42"/>
        <end position="63"/>
    </location>
</feature>
<dbReference type="AlphaFoldDB" id="T0YFV8"/>
<dbReference type="CDD" id="cd06261">
    <property type="entry name" value="TM_PBP2"/>
    <property type="match status" value="1"/>
</dbReference>
<dbReference type="InterPro" id="IPR000515">
    <property type="entry name" value="MetI-like"/>
</dbReference>
<evidence type="ECO:0000256" key="6">
    <source>
        <dbReference type="ARBA" id="ARBA00023136"/>
    </source>
</evidence>
<proteinExistence type="predicted"/>
<feature type="transmembrane region" description="Helical" evidence="7">
    <location>
        <begin position="88"/>
        <end position="114"/>
    </location>
</feature>
<keyword evidence="5 7" id="KW-1133">Transmembrane helix</keyword>
<dbReference type="PROSITE" id="PS50928">
    <property type="entry name" value="ABC_TM1"/>
    <property type="match status" value="1"/>
</dbReference>
<dbReference type="SUPFAM" id="SSF161098">
    <property type="entry name" value="MetI-like"/>
    <property type="match status" value="1"/>
</dbReference>
<accession>T0YFV8</accession>
<dbReference type="GO" id="GO:0005886">
    <property type="term" value="C:plasma membrane"/>
    <property type="evidence" value="ECO:0007669"/>
    <property type="project" value="UniProtKB-SubCell"/>
</dbReference>
<gene>
    <name evidence="9" type="ORF">B1A_20257</name>
</gene>
<dbReference type="Pfam" id="PF00528">
    <property type="entry name" value="BPD_transp_1"/>
    <property type="match status" value="1"/>
</dbReference>
<dbReference type="PANTHER" id="PTHR30465:SF0">
    <property type="entry name" value="OLIGOPEPTIDE TRANSPORT SYSTEM PERMEASE PROTEIN APPB"/>
    <property type="match status" value="1"/>
</dbReference>
<comment type="caution">
    <text evidence="9">The sequence shown here is derived from an EMBL/GenBank/DDBJ whole genome shotgun (WGS) entry which is preliminary data.</text>
</comment>
<evidence type="ECO:0000313" key="9">
    <source>
        <dbReference type="EMBL" id="EQD30737.1"/>
    </source>
</evidence>
<name>T0YFV8_9ZZZZ</name>
<dbReference type="GO" id="GO:0055085">
    <property type="term" value="P:transmembrane transport"/>
    <property type="evidence" value="ECO:0007669"/>
    <property type="project" value="InterPro"/>
</dbReference>
<keyword evidence="3" id="KW-1003">Cell membrane</keyword>
<evidence type="ECO:0000259" key="8">
    <source>
        <dbReference type="PROSITE" id="PS50928"/>
    </source>
</evidence>
<evidence type="ECO:0000256" key="2">
    <source>
        <dbReference type="ARBA" id="ARBA00022448"/>
    </source>
</evidence>
<organism evidence="9">
    <name type="scientific">mine drainage metagenome</name>
    <dbReference type="NCBI Taxonomy" id="410659"/>
    <lineage>
        <taxon>unclassified sequences</taxon>
        <taxon>metagenomes</taxon>
        <taxon>ecological metagenomes</taxon>
    </lineage>
</organism>
<protein>
    <submittedName>
        <fullName evidence="9">Peptide ABC transporter permease protein</fullName>
    </submittedName>
</protein>
<dbReference type="InterPro" id="IPR035906">
    <property type="entry name" value="MetI-like_sf"/>
</dbReference>
<evidence type="ECO:0000256" key="5">
    <source>
        <dbReference type="ARBA" id="ARBA00022989"/>
    </source>
</evidence>
<comment type="subcellular location">
    <subcellularLocation>
        <location evidence="1">Cell membrane</location>
        <topology evidence="1">Multi-pass membrane protein</topology>
    </subcellularLocation>
</comment>
<evidence type="ECO:0000256" key="7">
    <source>
        <dbReference type="SAM" id="Phobius"/>
    </source>
</evidence>
<dbReference type="EMBL" id="AUZX01014949">
    <property type="protein sequence ID" value="EQD30737.1"/>
    <property type="molecule type" value="Genomic_DNA"/>
</dbReference>
<evidence type="ECO:0000256" key="1">
    <source>
        <dbReference type="ARBA" id="ARBA00004651"/>
    </source>
</evidence>
<reference evidence="9" key="1">
    <citation type="submission" date="2013-08" db="EMBL/GenBank/DDBJ databases">
        <authorList>
            <person name="Mendez C."/>
            <person name="Richter M."/>
            <person name="Ferrer M."/>
            <person name="Sanchez J."/>
        </authorList>
    </citation>
    <scope>NUCLEOTIDE SEQUENCE</scope>
</reference>
<feature type="non-terminal residue" evidence="9">
    <location>
        <position position="1"/>
    </location>
</feature>